<dbReference type="OrthoDB" id="6311at10239"/>
<dbReference type="InterPro" id="IPR007616">
    <property type="entry name" value="Herpes_U59/UL88"/>
</dbReference>
<keyword evidence="3" id="KW-1185">Reference proteome</keyword>
<dbReference type="EMBL" id="FJ483967">
    <property type="protein sequence ID" value="AEV80939.1"/>
    <property type="molecule type" value="Genomic_DNA"/>
</dbReference>
<evidence type="ECO:0000313" key="2">
    <source>
        <dbReference type="EMBL" id="AEV80939.1"/>
    </source>
</evidence>
<dbReference type="Pfam" id="PF04529">
    <property type="entry name" value="Herpes_U59"/>
    <property type="match status" value="1"/>
</dbReference>
<sequence>MEGWLDAALVLPKSGLVLDHMLENEGVSDFVRRMLPAPEDVKENCVFASELAFIASGRHGRRTSMFSIYWHLHSELIYALTGITYCVKIVIECGQIQYRDARDAYAIPGIYMIRPSLSDSGAISSRNVSWPSAGIRWPGDVRIWLVQRKVETFEKFQELLNRLSESRIEKWCPMDLGEKIDPTLESLSLGGTEFACRVSVAYDHLRAGDLPRTAQQLLDHCVTLAAAKIMLWLDVPRLDNFFLCQVCLYELGEDEVGEELIGLLHTKNKVSNPDFNLHRRAMKSVACLAFLLNCLLRHQNMIPELEERLNENDLYVIATRRYYRSSGGVERRTIAAGSRLLSEYADTLSVSDSWRRLNLPVPLDASFTREQLVGLLRT</sequence>
<name>G8XSZ3_9BETA</name>
<dbReference type="KEGG" id="vg:11464309"/>
<dbReference type="Proteomes" id="UP000097892">
    <property type="component" value="Segment"/>
</dbReference>
<organism evidence="2 3">
    <name type="scientific">Saimiriine betaherpesvirus 4</name>
    <dbReference type="NCBI Taxonomy" id="1535247"/>
    <lineage>
        <taxon>Viruses</taxon>
        <taxon>Duplodnaviria</taxon>
        <taxon>Heunggongvirae</taxon>
        <taxon>Peploviricota</taxon>
        <taxon>Herviviricetes</taxon>
        <taxon>Herpesvirales</taxon>
        <taxon>Orthoherpesviridae</taxon>
        <taxon>Betaherpesvirinae</taxon>
        <taxon>Cytomegalovirus</taxon>
        <taxon>Cytomegalovirus saimiriinebeta4</taxon>
    </lineage>
</organism>
<proteinExistence type="inferred from homology"/>
<comment type="similarity">
    <text evidence="1">Belongs to the herpesviridae U59/UL88 family.</text>
</comment>
<dbReference type="GeneID" id="11464309"/>
<evidence type="ECO:0000256" key="1">
    <source>
        <dbReference type="ARBA" id="ARBA00007827"/>
    </source>
</evidence>
<reference evidence="2" key="1">
    <citation type="submission" date="2011-12" db="EMBL/GenBank/DDBJ databases">
        <title>Comparative genomics of primate cytomegaloviruses.</title>
        <authorList>
            <person name="Davison A.J."/>
            <person name="Holton M."/>
            <person name="Dolan A."/>
            <person name="Dargan D.J."/>
            <person name="Gatherer D."/>
            <person name="Hayward G.S."/>
        </authorList>
    </citation>
    <scope>NUCLEOTIDE SEQUENCE [LARGE SCALE GENOMIC DNA]</scope>
    <source>
        <strain evidence="2">SqSHV</strain>
    </source>
</reference>
<dbReference type="RefSeq" id="YP_004940251.1">
    <property type="nucleotide sequence ID" value="NC_016448.1"/>
</dbReference>
<gene>
    <name evidence="2" type="primary">UL88</name>
</gene>
<protein>
    <submittedName>
        <fullName evidence="2">Tegument protein UL88</fullName>
    </submittedName>
</protein>
<accession>G8XSZ3</accession>
<evidence type="ECO:0000313" key="3">
    <source>
        <dbReference type="Proteomes" id="UP000097892"/>
    </source>
</evidence>